<name>A0A382VM74_9ZZZZ</name>
<sequence>MLEEDDIMYKKSKKILLLIISGALYGGDAGRPAYEALRVFEPLIGEWEGKSESLGIF</sequence>
<accession>A0A382VM74</accession>
<feature type="non-terminal residue" evidence="1">
    <location>
        <position position="57"/>
    </location>
</feature>
<proteinExistence type="predicted"/>
<evidence type="ECO:0000313" key="1">
    <source>
        <dbReference type="EMBL" id="SVD47646.1"/>
    </source>
</evidence>
<organism evidence="1">
    <name type="scientific">marine metagenome</name>
    <dbReference type="NCBI Taxonomy" id="408172"/>
    <lineage>
        <taxon>unclassified sequences</taxon>
        <taxon>metagenomes</taxon>
        <taxon>ecological metagenomes</taxon>
    </lineage>
</organism>
<gene>
    <name evidence="1" type="ORF">METZ01_LOCUS400500</name>
</gene>
<dbReference type="EMBL" id="UINC01153107">
    <property type="protein sequence ID" value="SVD47646.1"/>
    <property type="molecule type" value="Genomic_DNA"/>
</dbReference>
<reference evidence="1" key="1">
    <citation type="submission" date="2018-05" db="EMBL/GenBank/DDBJ databases">
        <authorList>
            <person name="Lanie J.A."/>
            <person name="Ng W.-L."/>
            <person name="Kazmierczak K.M."/>
            <person name="Andrzejewski T.M."/>
            <person name="Davidsen T.M."/>
            <person name="Wayne K.J."/>
            <person name="Tettelin H."/>
            <person name="Glass J.I."/>
            <person name="Rusch D."/>
            <person name="Podicherti R."/>
            <person name="Tsui H.-C.T."/>
            <person name="Winkler M.E."/>
        </authorList>
    </citation>
    <scope>NUCLEOTIDE SEQUENCE</scope>
</reference>
<dbReference type="AlphaFoldDB" id="A0A382VM74"/>
<protein>
    <submittedName>
        <fullName evidence="1">Uncharacterized protein</fullName>
    </submittedName>
</protein>